<dbReference type="PANTHER" id="PTHR43479">
    <property type="entry name" value="ACREF/ENVCD OPERON REPRESSOR-RELATED"/>
    <property type="match status" value="1"/>
</dbReference>
<evidence type="ECO:0000256" key="3">
    <source>
        <dbReference type="PROSITE-ProRule" id="PRU00335"/>
    </source>
</evidence>
<dbReference type="InterPro" id="IPR050624">
    <property type="entry name" value="HTH-type_Tx_Regulator"/>
</dbReference>
<dbReference type="Proteomes" id="UP000602050">
    <property type="component" value="Unassembled WGS sequence"/>
</dbReference>
<keyword evidence="1" id="KW-0678">Repressor</keyword>
<dbReference type="RefSeq" id="WP_188392751.1">
    <property type="nucleotide sequence ID" value="NZ_BMEV01000053.1"/>
</dbReference>
<dbReference type="Gene3D" id="1.10.357.10">
    <property type="entry name" value="Tetracycline Repressor, domain 2"/>
    <property type="match status" value="1"/>
</dbReference>
<dbReference type="Gene3D" id="1.10.10.60">
    <property type="entry name" value="Homeodomain-like"/>
    <property type="match status" value="1"/>
</dbReference>
<keyword evidence="2 3" id="KW-0238">DNA-binding</keyword>
<proteinExistence type="predicted"/>
<evidence type="ECO:0000256" key="2">
    <source>
        <dbReference type="ARBA" id="ARBA00023125"/>
    </source>
</evidence>
<dbReference type="PANTHER" id="PTHR43479:SF21">
    <property type="entry name" value="TRANSCRIPTIONAL REGULATOR, TETR FAMILY"/>
    <property type="match status" value="1"/>
</dbReference>
<evidence type="ECO:0000256" key="1">
    <source>
        <dbReference type="ARBA" id="ARBA00022491"/>
    </source>
</evidence>
<name>A0A8J2TR76_9BACI</name>
<reference evidence="5" key="1">
    <citation type="journal article" date="2014" name="Int. J. Syst. Evol. Microbiol.">
        <title>Complete genome sequence of Corynebacterium casei LMG S-19264T (=DSM 44701T), isolated from a smear-ripened cheese.</title>
        <authorList>
            <consortium name="US DOE Joint Genome Institute (JGI-PGF)"/>
            <person name="Walter F."/>
            <person name="Albersmeier A."/>
            <person name="Kalinowski J."/>
            <person name="Ruckert C."/>
        </authorList>
    </citation>
    <scope>NUCLEOTIDE SEQUENCE</scope>
    <source>
        <strain evidence="5">CGMCC 1.12360</strain>
    </source>
</reference>
<evidence type="ECO:0000313" key="5">
    <source>
        <dbReference type="EMBL" id="GFZ83442.1"/>
    </source>
</evidence>
<dbReference type="AlphaFoldDB" id="A0A8J2TR76"/>
<sequence>MDGFERRREQKKKDILQAALSLFLKYGVQKVSVAEIAKEAAVSQVTIYNYFESKDNLVHEVIIFYTDTVWQKYYEEIFESDLSFSEKITKIIFEKKETAEEIHPDFYQYFMKEYANGISYMEKLYTEQVLPKFIELFNEGKAEGLVDPTLSNEAIIFYIQMFKEYFQREDAYEKALPITEDLTKLFFYGIAGNK</sequence>
<dbReference type="GO" id="GO:0003677">
    <property type="term" value="F:DNA binding"/>
    <property type="evidence" value="ECO:0007669"/>
    <property type="project" value="UniProtKB-UniRule"/>
</dbReference>
<dbReference type="Pfam" id="PF00440">
    <property type="entry name" value="TetR_N"/>
    <property type="match status" value="1"/>
</dbReference>
<dbReference type="InterPro" id="IPR001647">
    <property type="entry name" value="HTH_TetR"/>
</dbReference>
<dbReference type="EMBL" id="BMEV01000053">
    <property type="protein sequence ID" value="GFZ83442.1"/>
    <property type="molecule type" value="Genomic_DNA"/>
</dbReference>
<dbReference type="SUPFAM" id="SSF46689">
    <property type="entry name" value="Homeodomain-like"/>
    <property type="match status" value="1"/>
</dbReference>
<keyword evidence="6" id="KW-1185">Reference proteome</keyword>
<dbReference type="InterPro" id="IPR009057">
    <property type="entry name" value="Homeodomain-like_sf"/>
</dbReference>
<comment type="caution">
    <text evidence="5">The sequence shown here is derived from an EMBL/GenBank/DDBJ whole genome shotgun (WGS) entry which is preliminary data.</text>
</comment>
<evidence type="ECO:0000313" key="6">
    <source>
        <dbReference type="Proteomes" id="UP000602050"/>
    </source>
</evidence>
<feature type="DNA-binding region" description="H-T-H motif" evidence="3">
    <location>
        <begin position="32"/>
        <end position="51"/>
    </location>
</feature>
<accession>A0A8J2TR76</accession>
<gene>
    <name evidence="5" type="ORF">GCM10010978_24990</name>
</gene>
<feature type="domain" description="HTH tetR-type" evidence="4">
    <location>
        <begin position="9"/>
        <end position="69"/>
    </location>
</feature>
<protein>
    <submittedName>
        <fullName evidence="5">TetR family transcriptional regulator</fullName>
    </submittedName>
</protein>
<organism evidence="5 6">
    <name type="scientific">Compostibacillus humi</name>
    <dbReference type="NCBI Taxonomy" id="1245525"/>
    <lineage>
        <taxon>Bacteria</taxon>
        <taxon>Bacillati</taxon>
        <taxon>Bacillota</taxon>
        <taxon>Bacilli</taxon>
        <taxon>Bacillales</taxon>
        <taxon>Bacillaceae</taxon>
        <taxon>Compostibacillus</taxon>
    </lineage>
</organism>
<dbReference type="PROSITE" id="PS50977">
    <property type="entry name" value="HTH_TETR_2"/>
    <property type="match status" value="1"/>
</dbReference>
<evidence type="ECO:0000259" key="4">
    <source>
        <dbReference type="PROSITE" id="PS50977"/>
    </source>
</evidence>
<dbReference type="PRINTS" id="PR00455">
    <property type="entry name" value="HTHTETR"/>
</dbReference>
<reference evidence="5" key="2">
    <citation type="submission" date="2020-09" db="EMBL/GenBank/DDBJ databases">
        <authorList>
            <person name="Sun Q."/>
            <person name="Zhou Y."/>
        </authorList>
    </citation>
    <scope>NUCLEOTIDE SEQUENCE</scope>
    <source>
        <strain evidence="5">CGMCC 1.12360</strain>
    </source>
</reference>